<organism evidence="1 2">
    <name type="scientific">Pistacia integerrima</name>
    <dbReference type="NCBI Taxonomy" id="434235"/>
    <lineage>
        <taxon>Eukaryota</taxon>
        <taxon>Viridiplantae</taxon>
        <taxon>Streptophyta</taxon>
        <taxon>Embryophyta</taxon>
        <taxon>Tracheophyta</taxon>
        <taxon>Spermatophyta</taxon>
        <taxon>Magnoliopsida</taxon>
        <taxon>eudicotyledons</taxon>
        <taxon>Gunneridae</taxon>
        <taxon>Pentapetalae</taxon>
        <taxon>rosids</taxon>
        <taxon>malvids</taxon>
        <taxon>Sapindales</taxon>
        <taxon>Anacardiaceae</taxon>
        <taxon>Pistacia</taxon>
    </lineage>
</organism>
<keyword evidence="2" id="KW-1185">Reference proteome</keyword>
<dbReference type="EMBL" id="CM047739">
    <property type="protein sequence ID" value="KAJ0042778.1"/>
    <property type="molecule type" value="Genomic_DNA"/>
</dbReference>
<name>A0ACC0YVY1_9ROSI</name>
<proteinExistence type="predicted"/>
<sequence>MEVSSKEATVTDTTKRFELPSKILNYIHFSRDKSSVDQIFTDRSGQPYTFSCRKRRKGRYPKPALTRGWLDFVRSKGIGVGDRVTFRKLDGGELGIEVKKKTEIKVFGKHLSVWVYHLFNFKFQKFLCKIAYFFFFYVTLKPGLGFCFSLIVRI</sequence>
<evidence type="ECO:0000313" key="1">
    <source>
        <dbReference type="EMBL" id="KAJ0042778.1"/>
    </source>
</evidence>
<evidence type="ECO:0000313" key="2">
    <source>
        <dbReference type="Proteomes" id="UP001163603"/>
    </source>
</evidence>
<protein>
    <submittedName>
        <fullName evidence="1">Uncharacterized protein</fullName>
    </submittedName>
</protein>
<gene>
    <name evidence="1" type="ORF">Pint_18156</name>
</gene>
<accession>A0ACC0YVY1</accession>
<reference evidence="2" key="1">
    <citation type="journal article" date="2023" name="G3 (Bethesda)">
        <title>Genome assembly and association tests identify interacting loci associated with vigor, precocity, and sex in interspecific pistachio rootstocks.</title>
        <authorList>
            <person name="Palmer W."/>
            <person name="Jacygrad E."/>
            <person name="Sagayaradj S."/>
            <person name="Cavanaugh K."/>
            <person name="Han R."/>
            <person name="Bertier L."/>
            <person name="Beede B."/>
            <person name="Kafkas S."/>
            <person name="Golino D."/>
            <person name="Preece J."/>
            <person name="Michelmore R."/>
        </authorList>
    </citation>
    <scope>NUCLEOTIDE SEQUENCE [LARGE SCALE GENOMIC DNA]</scope>
</reference>
<dbReference type="Proteomes" id="UP001163603">
    <property type="component" value="Chromosome 4"/>
</dbReference>
<comment type="caution">
    <text evidence="1">The sequence shown here is derived from an EMBL/GenBank/DDBJ whole genome shotgun (WGS) entry which is preliminary data.</text>
</comment>